<evidence type="ECO:0000256" key="4">
    <source>
        <dbReference type="ARBA" id="ARBA00023242"/>
    </source>
</evidence>
<dbReference type="OMA" id="NGHTFYL"/>
<reference evidence="6" key="1">
    <citation type="journal article" date="2017" name="Nat. Commun.">
        <title>The asparagus genome sheds light on the origin and evolution of a young Y chromosome.</title>
        <authorList>
            <person name="Harkess A."/>
            <person name="Zhou J."/>
            <person name="Xu C."/>
            <person name="Bowers J.E."/>
            <person name="Van der Hulst R."/>
            <person name="Ayyampalayam S."/>
            <person name="Mercati F."/>
            <person name="Riccardi P."/>
            <person name="McKain M.R."/>
            <person name="Kakrana A."/>
            <person name="Tang H."/>
            <person name="Ray J."/>
            <person name="Groenendijk J."/>
            <person name="Arikit S."/>
            <person name="Mathioni S.M."/>
            <person name="Nakano M."/>
            <person name="Shan H."/>
            <person name="Telgmann-Rauber A."/>
            <person name="Kanno A."/>
            <person name="Yue Z."/>
            <person name="Chen H."/>
            <person name="Li W."/>
            <person name="Chen Y."/>
            <person name="Xu X."/>
            <person name="Zhang Y."/>
            <person name="Luo S."/>
            <person name="Chen H."/>
            <person name="Gao J."/>
            <person name="Mao Z."/>
            <person name="Pires J.C."/>
            <person name="Luo M."/>
            <person name="Kudrna D."/>
            <person name="Wing R.A."/>
            <person name="Meyers B.C."/>
            <person name="Yi K."/>
            <person name="Kong H."/>
            <person name="Lavrijsen P."/>
            <person name="Sunseri F."/>
            <person name="Falavigna A."/>
            <person name="Ye Y."/>
            <person name="Leebens-Mack J.H."/>
            <person name="Chen G."/>
        </authorList>
    </citation>
    <scope>NUCLEOTIDE SEQUENCE [LARGE SCALE GENOMIC DNA]</scope>
    <source>
        <strain evidence="6">cv. DH0086</strain>
    </source>
</reference>
<accession>A0A1R3L5S3</accession>
<comment type="similarity">
    <text evidence="2">Belongs to the UTP11 family.</text>
</comment>
<dbReference type="PANTHER" id="PTHR12838">
    <property type="entry name" value="U3 SMALL NUCLEOLAR RNA-ASSOCIATED PROTEIN 11"/>
    <property type="match status" value="1"/>
</dbReference>
<evidence type="ECO:0000256" key="3">
    <source>
        <dbReference type="ARBA" id="ARBA00022552"/>
    </source>
</evidence>
<dbReference type="Pfam" id="PF03998">
    <property type="entry name" value="Utp11"/>
    <property type="match status" value="1"/>
</dbReference>
<name>A0A1R3L5S3_ASPOF</name>
<evidence type="ECO:0000313" key="5">
    <source>
        <dbReference type="EMBL" id="ONK54963.1"/>
    </source>
</evidence>
<dbReference type="GO" id="GO:0032040">
    <property type="term" value="C:small-subunit processome"/>
    <property type="evidence" value="ECO:0007669"/>
    <property type="project" value="InterPro"/>
</dbReference>
<dbReference type="PANTHER" id="PTHR12838:SF0">
    <property type="entry name" value="U3 SMALL NUCLEOLAR RNA-ASSOCIATED PROTEIN 11-RELATED"/>
    <property type="match status" value="1"/>
</dbReference>
<gene>
    <name evidence="5" type="ORF">A4U43_UnF9100</name>
</gene>
<evidence type="ECO:0008006" key="7">
    <source>
        <dbReference type="Google" id="ProtNLM"/>
    </source>
</evidence>
<organism evidence="5 6">
    <name type="scientific">Asparagus officinalis</name>
    <name type="common">Garden asparagus</name>
    <dbReference type="NCBI Taxonomy" id="4686"/>
    <lineage>
        <taxon>Eukaryota</taxon>
        <taxon>Viridiplantae</taxon>
        <taxon>Streptophyta</taxon>
        <taxon>Embryophyta</taxon>
        <taxon>Tracheophyta</taxon>
        <taxon>Spermatophyta</taxon>
        <taxon>Magnoliopsida</taxon>
        <taxon>Liliopsida</taxon>
        <taxon>Asparagales</taxon>
        <taxon>Asparagaceae</taxon>
        <taxon>Asparagoideae</taxon>
        <taxon>Asparagus</taxon>
    </lineage>
</organism>
<sequence>MLRNTIRNSSSKIATAIKSILSISAANPDTVVVSTGVVGLAIARDLNLRREEVLDIESAETNKFVLVSKMSSLRNAIPRRAHKERAQPEARKKFGILEKHKDYVLRAKAFHQKEEALRKLKEKAEFRNPDEFYFKMINTKTINGVHRPPSEANKYTQEELMLMKTRDMGYILQKIQSEKKKIERLTSVLHALDNQPLNKRVFYAEDREEAKDIRSKSLERSNSPVFRNMPNRIKKRSACSYAEVESRKQRVQQLEKLYSDMALQKELQVHTFTLLK</sequence>
<evidence type="ECO:0000256" key="1">
    <source>
        <dbReference type="ARBA" id="ARBA00004604"/>
    </source>
</evidence>
<evidence type="ECO:0000256" key="2">
    <source>
        <dbReference type="ARBA" id="ARBA00008105"/>
    </source>
</evidence>
<dbReference type="Proteomes" id="UP000243459">
    <property type="component" value="Unassembled WGS sequence"/>
</dbReference>
<evidence type="ECO:0000313" key="6">
    <source>
        <dbReference type="Proteomes" id="UP000243459"/>
    </source>
</evidence>
<keyword evidence="3" id="KW-0698">rRNA processing</keyword>
<dbReference type="GO" id="GO:0006364">
    <property type="term" value="P:rRNA processing"/>
    <property type="evidence" value="ECO:0007669"/>
    <property type="project" value="UniProtKB-KW"/>
</dbReference>
<keyword evidence="6" id="KW-1185">Reference proteome</keyword>
<protein>
    <recommendedName>
        <fullName evidence="7">U3 small nucleolar RNA-associated protein 11</fullName>
    </recommendedName>
</protein>
<proteinExistence type="inferred from homology"/>
<dbReference type="InterPro" id="IPR007144">
    <property type="entry name" value="SSU_processome_Utp11"/>
</dbReference>
<keyword evidence="4" id="KW-0539">Nucleus</keyword>
<dbReference type="AlphaFoldDB" id="A0A1R3L5S3"/>
<dbReference type="EMBL" id="KV863902">
    <property type="protein sequence ID" value="ONK54963.1"/>
    <property type="molecule type" value="Genomic_DNA"/>
</dbReference>
<comment type="subcellular location">
    <subcellularLocation>
        <location evidence="1">Nucleus</location>
        <location evidence="1">Nucleolus</location>
    </subcellularLocation>
</comment>
<dbReference type="Gramene" id="ONK54963">
    <property type="protein sequence ID" value="ONK54963"/>
    <property type="gene ID" value="A4U43_UnF9100"/>
</dbReference>